<dbReference type="InterPro" id="IPR036412">
    <property type="entry name" value="HAD-like_sf"/>
</dbReference>
<gene>
    <name evidence="8" type="ORF">K2U94_14320</name>
</gene>
<dbReference type="EC" id="3.1.3.-" evidence="7"/>
<keyword evidence="2 7" id="KW-0963">Cytoplasm</keyword>
<dbReference type="PANTHER" id="PTHR42891:SF1">
    <property type="entry name" value="D-GLYCERO-BETA-D-MANNO-HEPTOSE-1,7-BISPHOSPHATE 7-PHOSPHATASE"/>
    <property type="match status" value="1"/>
</dbReference>
<evidence type="ECO:0000256" key="4">
    <source>
        <dbReference type="ARBA" id="ARBA00022801"/>
    </source>
</evidence>
<accession>A0ABS9Z8K1</accession>
<dbReference type="Gene3D" id="3.40.50.1000">
    <property type="entry name" value="HAD superfamily/HAD-like"/>
    <property type="match status" value="1"/>
</dbReference>
<dbReference type="InterPro" id="IPR023214">
    <property type="entry name" value="HAD_sf"/>
</dbReference>
<dbReference type="GO" id="GO:0016787">
    <property type="term" value="F:hydrolase activity"/>
    <property type="evidence" value="ECO:0007669"/>
    <property type="project" value="UniProtKB-KW"/>
</dbReference>
<dbReference type="Proteomes" id="UP001139104">
    <property type="component" value="Unassembled WGS sequence"/>
</dbReference>
<keyword evidence="3" id="KW-0479">Metal-binding</keyword>
<dbReference type="EMBL" id="JAIVFP010000001">
    <property type="protein sequence ID" value="MCI4683921.1"/>
    <property type="molecule type" value="Genomic_DNA"/>
</dbReference>
<evidence type="ECO:0000256" key="5">
    <source>
        <dbReference type="ARBA" id="ARBA00023277"/>
    </source>
</evidence>
<evidence type="ECO:0000256" key="1">
    <source>
        <dbReference type="ARBA" id="ARBA00004496"/>
    </source>
</evidence>
<evidence type="ECO:0000256" key="7">
    <source>
        <dbReference type="PIRNR" id="PIRNR004682"/>
    </source>
</evidence>
<dbReference type="InterPro" id="IPR004446">
    <property type="entry name" value="Heptose_bisP_phosphatase"/>
</dbReference>
<comment type="subcellular location">
    <subcellularLocation>
        <location evidence="1 7">Cytoplasm</location>
    </subcellularLocation>
</comment>
<evidence type="ECO:0000256" key="2">
    <source>
        <dbReference type="ARBA" id="ARBA00022490"/>
    </source>
</evidence>
<evidence type="ECO:0000313" key="8">
    <source>
        <dbReference type="EMBL" id="MCI4683921.1"/>
    </source>
</evidence>
<proteinExistence type="inferred from homology"/>
<comment type="caution">
    <text evidence="8">The sequence shown here is derived from an EMBL/GenBank/DDBJ whole genome shotgun (WGS) entry which is preliminary data.</text>
</comment>
<evidence type="ECO:0000256" key="3">
    <source>
        <dbReference type="ARBA" id="ARBA00022723"/>
    </source>
</evidence>
<evidence type="ECO:0000313" key="9">
    <source>
        <dbReference type="Proteomes" id="UP001139104"/>
    </source>
</evidence>
<comment type="similarity">
    <text evidence="7">Belongs to the gmhB family.</text>
</comment>
<dbReference type="InterPro" id="IPR006543">
    <property type="entry name" value="Histidinol-phos"/>
</dbReference>
<dbReference type="SUPFAM" id="SSF56784">
    <property type="entry name" value="HAD-like"/>
    <property type="match status" value="1"/>
</dbReference>
<dbReference type="PANTHER" id="PTHR42891">
    <property type="entry name" value="D-GLYCERO-BETA-D-MANNO-HEPTOSE-1,7-BISPHOSPHATE 7-PHOSPHATASE"/>
    <property type="match status" value="1"/>
</dbReference>
<sequence length="171" mass="18335">MNPPRREKFALLDRDGTIILDKVYLSDPKLIEFAPGAIKGLQMLRDAGFALILVTNQSGVARGYFDENCINRVHDRLGALLAGHELELAAIYFCPHGPDDACACRKPEPGMARKAMTDFGFSAEQAVVIGDSVADVGMAEAAGLRAIRIGTDPGCARDFLEAAQKAITLCA</sequence>
<organism evidence="8 9">
    <name type="scientific">Candidatus Rhodoblastus alkanivorans</name>
    <dbReference type="NCBI Taxonomy" id="2954117"/>
    <lineage>
        <taxon>Bacteria</taxon>
        <taxon>Pseudomonadati</taxon>
        <taxon>Pseudomonadota</taxon>
        <taxon>Alphaproteobacteria</taxon>
        <taxon>Hyphomicrobiales</taxon>
        <taxon>Rhodoblastaceae</taxon>
        <taxon>Rhodoblastus</taxon>
    </lineage>
</organism>
<name>A0ABS9Z8K1_9HYPH</name>
<dbReference type="RefSeq" id="WP_243067839.1">
    <property type="nucleotide sequence ID" value="NZ_JAIVFK010000024.1"/>
</dbReference>
<protein>
    <recommendedName>
        <fullName evidence="6 7">D,D-heptose 1,7-bisphosphate phosphatase</fullName>
        <ecNumber evidence="7">3.1.3.-</ecNumber>
    </recommendedName>
</protein>
<dbReference type="NCBIfam" id="TIGR01662">
    <property type="entry name" value="HAD-SF-IIIA"/>
    <property type="match status" value="1"/>
</dbReference>
<keyword evidence="4 7" id="KW-0378">Hydrolase</keyword>
<dbReference type="InterPro" id="IPR006549">
    <property type="entry name" value="HAD-SF_hydro_IIIA"/>
</dbReference>
<dbReference type="CDD" id="cd07503">
    <property type="entry name" value="HAD_HisB-N"/>
    <property type="match status" value="1"/>
</dbReference>
<evidence type="ECO:0000256" key="6">
    <source>
        <dbReference type="ARBA" id="ARBA00031828"/>
    </source>
</evidence>
<dbReference type="NCBIfam" id="TIGR01656">
    <property type="entry name" value="Histidinol-ppas"/>
    <property type="match status" value="1"/>
</dbReference>
<dbReference type="Pfam" id="PF13242">
    <property type="entry name" value="Hydrolase_like"/>
    <property type="match status" value="1"/>
</dbReference>
<keyword evidence="5 7" id="KW-0119">Carbohydrate metabolism</keyword>
<reference evidence="8" key="1">
    <citation type="journal article" date="2022" name="ISME J.">
        <title>Identification of active gaseous-alkane degraders at natural gas seeps.</title>
        <authorList>
            <person name="Farhan Ul Haque M."/>
            <person name="Hernandez M."/>
            <person name="Crombie A.T."/>
            <person name="Murrell J.C."/>
        </authorList>
    </citation>
    <scope>NUCLEOTIDE SEQUENCE</scope>
    <source>
        <strain evidence="8">PC2</strain>
    </source>
</reference>
<keyword evidence="9" id="KW-1185">Reference proteome</keyword>
<dbReference type="PIRSF" id="PIRSF004682">
    <property type="entry name" value="GmhB"/>
    <property type="match status" value="1"/>
</dbReference>